<dbReference type="EMBL" id="JALJOT010000001">
    <property type="protein sequence ID" value="KAK9918208.1"/>
    <property type="molecule type" value="Genomic_DNA"/>
</dbReference>
<evidence type="ECO:0000256" key="1">
    <source>
        <dbReference type="SAM" id="MobiDB-lite"/>
    </source>
</evidence>
<protein>
    <submittedName>
        <fullName evidence="2">Uncharacterized protein</fullName>
    </submittedName>
</protein>
<proteinExistence type="predicted"/>
<organism evidence="2 3">
    <name type="scientific">Coccomyxa subellipsoidea</name>
    <dbReference type="NCBI Taxonomy" id="248742"/>
    <lineage>
        <taxon>Eukaryota</taxon>
        <taxon>Viridiplantae</taxon>
        <taxon>Chlorophyta</taxon>
        <taxon>core chlorophytes</taxon>
        <taxon>Trebouxiophyceae</taxon>
        <taxon>Trebouxiophyceae incertae sedis</taxon>
        <taxon>Coccomyxaceae</taxon>
        <taxon>Coccomyxa</taxon>
    </lineage>
</organism>
<reference evidence="2 3" key="1">
    <citation type="journal article" date="2024" name="Nat. Commun.">
        <title>Phylogenomics reveals the evolutionary origins of lichenization in chlorophyte algae.</title>
        <authorList>
            <person name="Puginier C."/>
            <person name="Libourel C."/>
            <person name="Otte J."/>
            <person name="Skaloud P."/>
            <person name="Haon M."/>
            <person name="Grisel S."/>
            <person name="Petersen M."/>
            <person name="Berrin J.G."/>
            <person name="Delaux P.M."/>
            <person name="Dal Grande F."/>
            <person name="Keller J."/>
        </authorList>
    </citation>
    <scope>NUCLEOTIDE SEQUENCE [LARGE SCALE GENOMIC DNA]</scope>
    <source>
        <strain evidence="2 3">SAG 216-7</strain>
    </source>
</reference>
<accession>A0ABR2Z207</accession>
<keyword evidence="3" id="KW-1185">Reference proteome</keyword>
<gene>
    <name evidence="2" type="ORF">WJX75_002269</name>
</gene>
<evidence type="ECO:0000313" key="2">
    <source>
        <dbReference type="EMBL" id="KAK9918208.1"/>
    </source>
</evidence>
<sequence>MIVELEGIYNSRSISSSIPAVPQGEDAESNLQEEDEEAVEHSPQGPLSVGMLRLFHMVKLIALGFGLPWILVRDSVGRQAASVVAKTTALSVADVAANATTTMISISVLNKALDEALKVMGTF</sequence>
<comment type="caution">
    <text evidence="2">The sequence shown here is derived from an EMBL/GenBank/DDBJ whole genome shotgun (WGS) entry which is preliminary data.</text>
</comment>
<feature type="region of interest" description="Disordered" evidence="1">
    <location>
        <begin position="17"/>
        <end position="44"/>
    </location>
</feature>
<name>A0ABR2Z207_9CHLO</name>
<evidence type="ECO:0000313" key="3">
    <source>
        <dbReference type="Proteomes" id="UP001491310"/>
    </source>
</evidence>
<feature type="compositionally biased region" description="Acidic residues" evidence="1">
    <location>
        <begin position="25"/>
        <end position="38"/>
    </location>
</feature>
<dbReference type="Proteomes" id="UP001491310">
    <property type="component" value="Unassembled WGS sequence"/>
</dbReference>